<organism evidence="2">
    <name type="scientific">Sporisorium scitamineum</name>
    <dbReference type="NCBI Taxonomy" id="49012"/>
    <lineage>
        <taxon>Eukaryota</taxon>
        <taxon>Fungi</taxon>
        <taxon>Dikarya</taxon>
        <taxon>Basidiomycota</taxon>
        <taxon>Ustilaginomycotina</taxon>
        <taxon>Ustilaginomycetes</taxon>
        <taxon>Ustilaginales</taxon>
        <taxon>Ustilaginaceae</taxon>
        <taxon>Sporisorium</taxon>
    </lineage>
</organism>
<sequence>MIAFIRSFKGKRPATIRLPEGRPGDTRYVDVENPIDNIKASDIVDAAIRDKWKVCNKPLGHAAFIGSQLPALCIPIRFAGIPLHLKSQFITNIPRLIETALASPDKPLHCKARDVWEIETLPILPDDLFSETDTDQHWTFSNDIVVLFELTLARFITPLDVASEWRGWYMLNNTFLLTLTYPGRFSFCPLCRHKCQDLAGEFKRHILIDCLKYICNYCGNRGHFEDKCKKKAADEAKIHADQHGETDIQPSDHQAEHNNANVANIQPSSNWGPLVQRQRALNASAPSAPSHPPPISANEQDGSDPSPVDDANANGRETAPASSSTDDSERPSPSDDDTIIESDGSSTPKATNSSLPQSENESESDIQSSPSEATKNSSGPLGITRNSRLPLGPTPTPIAAGTRSSRQSSDTQRHNVGPDRAMAQEDPLRSGLGSFARKVQKKKLPHSQ</sequence>
<feature type="compositionally biased region" description="Basic residues" evidence="1">
    <location>
        <begin position="438"/>
        <end position="448"/>
    </location>
</feature>
<evidence type="ECO:0000313" key="2">
    <source>
        <dbReference type="EMBL" id="CDU22571.1"/>
    </source>
</evidence>
<dbReference type="EMBL" id="LK056656">
    <property type="protein sequence ID" value="CDU22571.1"/>
    <property type="molecule type" value="Genomic_DNA"/>
</dbReference>
<feature type="compositionally biased region" description="Polar residues" evidence="1">
    <location>
        <begin position="343"/>
        <end position="387"/>
    </location>
</feature>
<reference evidence="2" key="1">
    <citation type="submission" date="2014-06" db="EMBL/GenBank/DDBJ databases">
        <authorList>
            <person name="Ju J."/>
            <person name="Zhang J."/>
        </authorList>
    </citation>
    <scope>NUCLEOTIDE SEQUENCE</scope>
    <source>
        <strain evidence="2">SscI8</strain>
    </source>
</reference>
<feature type="region of interest" description="Disordered" evidence="1">
    <location>
        <begin position="279"/>
        <end position="448"/>
    </location>
</feature>
<accession>A0A127Z8U4</accession>
<feature type="compositionally biased region" description="Basic and acidic residues" evidence="1">
    <location>
        <begin position="411"/>
        <end position="428"/>
    </location>
</feature>
<gene>
    <name evidence="2" type="ORF">SPSC_01201</name>
</gene>
<evidence type="ECO:0000256" key="1">
    <source>
        <dbReference type="SAM" id="MobiDB-lite"/>
    </source>
</evidence>
<proteinExistence type="predicted"/>
<protein>
    <submittedName>
        <fullName evidence="2">Uncharacterized protein</fullName>
    </submittedName>
</protein>
<name>A0A127Z8U4_9BASI</name>
<dbReference type="AlphaFoldDB" id="A0A127Z8U4"/>